<dbReference type="PRINTS" id="PR00146">
    <property type="entry name" value="DHPICSNTHASE"/>
</dbReference>
<dbReference type="Gene3D" id="3.20.20.70">
    <property type="entry name" value="Aldolase class I"/>
    <property type="match status" value="1"/>
</dbReference>
<sequence>MNTITGSTVALVTPMLEDGSVDYPTLRELIDWHIAEGTDCIGVVGTTGESPTVTVEEHCEIIRVAVEQAAKRVPIMAGCGANSTAEAIELARFAQGVGADCQLQVVPYYNKPTQEGQYQHFKAIAEASGDLPIVLYNVPGRSVADMSVDTTLRLAQIDGIVGIKDATGNIERAQWLIREAPEGFAIYSGDDPTAVALMLCGGHGNISVTANIAPRLMHELCVAAMAGDARRAMDIQFRLMPVHKHLFVESNPIPLKWAMARMGLCGPAMRLPLTPMAAAYESIVESALQDSGLIA</sequence>
<gene>
    <name evidence="12" type="primary">dapA</name>
    <name evidence="14" type="ORF">J2W49_001147</name>
</gene>
<comment type="caution">
    <text evidence="14">The sequence shown here is derived from an EMBL/GenBank/DDBJ whole genome shotgun (WGS) entry which is preliminary data.</text>
</comment>
<evidence type="ECO:0000256" key="5">
    <source>
        <dbReference type="ARBA" id="ARBA00022490"/>
    </source>
</evidence>
<feature type="site" description="Part of a proton relay during catalysis" evidence="12">
    <location>
        <position position="109"/>
    </location>
</feature>
<comment type="subunit">
    <text evidence="12">Homotetramer; dimer of dimers.</text>
</comment>
<keyword evidence="5 12" id="KW-0963">Cytoplasm</keyword>
<keyword evidence="8 12" id="KW-0457">Lysine biosynthesis</keyword>
<feature type="binding site" evidence="12">
    <location>
        <position position="206"/>
    </location>
    <ligand>
        <name>pyruvate</name>
        <dbReference type="ChEBI" id="CHEBI:15361"/>
    </ligand>
</feature>
<dbReference type="PIRSF" id="PIRSF001365">
    <property type="entry name" value="DHDPS"/>
    <property type="match status" value="1"/>
</dbReference>
<dbReference type="InterPro" id="IPR013785">
    <property type="entry name" value="Aldolase_TIM"/>
</dbReference>
<dbReference type="GO" id="GO:0008840">
    <property type="term" value="F:4-hydroxy-tetrahydrodipicolinate synthase activity"/>
    <property type="evidence" value="ECO:0007669"/>
    <property type="project" value="UniProtKB-EC"/>
</dbReference>
<proteinExistence type="inferred from homology"/>
<organism evidence="14 15">
    <name type="scientific">Hydrogenophaga palleronii</name>
    <dbReference type="NCBI Taxonomy" id="65655"/>
    <lineage>
        <taxon>Bacteria</taxon>
        <taxon>Pseudomonadati</taxon>
        <taxon>Pseudomonadota</taxon>
        <taxon>Betaproteobacteria</taxon>
        <taxon>Burkholderiales</taxon>
        <taxon>Comamonadaceae</taxon>
        <taxon>Hydrogenophaga</taxon>
    </lineage>
</organism>
<dbReference type="EMBL" id="JAVDWU010000002">
    <property type="protein sequence ID" value="MDR7149198.1"/>
    <property type="molecule type" value="Genomic_DNA"/>
</dbReference>
<feature type="site" description="Part of a proton relay during catalysis" evidence="12">
    <location>
        <position position="46"/>
    </location>
</feature>
<dbReference type="PROSITE" id="PS00666">
    <property type="entry name" value="DHDPS_2"/>
    <property type="match status" value="1"/>
</dbReference>
<evidence type="ECO:0000256" key="11">
    <source>
        <dbReference type="ARBA" id="ARBA00047836"/>
    </source>
</evidence>
<protein>
    <recommendedName>
        <fullName evidence="4 12">4-hydroxy-tetrahydrodipicolinate synthase</fullName>
        <shortName evidence="12">HTPA synthase</shortName>
        <ecNumber evidence="4 12">4.3.3.7</ecNumber>
    </recommendedName>
</protein>
<evidence type="ECO:0000256" key="12">
    <source>
        <dbReference type="HAMAP-Rule" id="MF_00418"/>
    </source>
</evidence>
<keyword evidence="7 12" id="KW-0220">Diaminopimelate biosynthesis</keyword>
<keyword evidence="10 12" id="KW-0704">Schiff base</keyword>
<evidence type="ECO:0000256" key="10">
    <source>
        <dbReference type="ARBA" id="ARBA00023270"/>
    </source>
</evidence>
<evidence type="ECO:0000256" key="7">
    <source>
        <dbReference type="ARBA" id="ARBA00022915"/>
    </source>
</evidence>
<evidence type="ECO:0000256" key="6">
    <source>
        <dbReference type="ARBA" id="ARBA00022605"/>
    </source>
</evidence>
<dbReference type="Proteomes" id="UP001265700">
    <property type="component" value="Unassembled WGS sequence"/>
</dbReference>
<comment type="caution">
    <text evidence="12">Was originally thought to be a dihydrodipicolinate synthase (DHDPS), catalyzing the condensation of (S)-aspartate-beta-semialdehyde [(S)-ASA] and pyruvate to dihydrodipicolinate (DHDP). However, it was shown in E.coli that the product of the enzymatic reaction is not dihydrodipicolinate but in fact (4S)-4-hydroxy-2,3,4,5-tetrahydro-(2S)-dipicolinic acid (HTPA), and that the consecutive dehydration reaction leading to DHDP is not spontaneous but catalyzed by DapB.</text>
</comment>
<feature type="active site" description="Schiff-base intermediate with substrate" evidence="12">
    <location>
        <position position="164"/>
    </location>
</feature>
<name>A0ABU1WIX6_9BURK</name>
<evidence type="ECO:0000256" key="3">
    <source>
        <dbReference type="ARBA" id="ARBA00007592"/>
    </source>
</evidence>
<comment type="catalytic activity">
    <reaction evidence="11 12">
        <text>L-aspartate 4-semialdehyde + pyruvate = (2S,4S)-4-hydroxy-2,3,4,5-tetrahydrodipicolinate + H2O + H(+)</text>
        <dbReference type="Rhea" id="RHEA:34171"/>
        <dbReference type="ChEBI" id="CHEBI:15361"/>
        <dbReference type="ChEBI" id="CHEBI:15377"/>
        <dbReference type="ChEBI" id="CHEBI:15378"/>
        <dbReference type="ChEBI" id="CHEBI:67139"/>
        <dbReference type="ChEBI" id="CHEBI:537519"/>
        <dbReference type="EC" id="4.3.3.7"/>
    </reaction>
</comment>
<dbReference type="RefSeq" id="WP_310312797.1">
    <property type="nucleotide sequence ID" value="NZ_JAVDWU010000002.1"/>
</dbReference>
<dbReference type="CDD" id="cd00950">
    <property type="entry name" value="DHDPS"/>
    <property type="match status" value="1"/>
</dbReference>
<comment type="function">
    <text evidence="1 12">Catalyzes the condensation of (S)-aspartate-beta-semialdehyde [(S)-ASA] and pyruvate to 4-hydroxy-tetrahydrodipicolinate (HTPA).</text>
</comment>
<keyword evidence="9 12" id="KW-0456">Lyase</keyword>
<dbReference type="NCBIfam" id="TIGR00674">
    <property type="entry name" value="dapA"/>
    <property type="match status" value="1"/>
</dbReference>
<evidence type="ECO:0000256" key="2">
    <source>
        <dbReference type="ARBA" id="ARBA00005120"/>
    </source>
</evidence>
<evidence type="ECO:0000256" key="4">
    <source>
        <dbReference type="ARBA" id="ARBA00012086"/>
    </source>
</evidence>
<evidence type="ECO:0000256" key="1">
    <source>
        <dbReference type="ARBA" id="ARBA00003294"/>
    </source>
</evidence>
<comment type="similarity">
    <text evidence="3 12 13">Belongs to the DapA family.</text>
</comment>
<keyword evidence="15" id="KW-1185">Reference proteome</keyword>
<dbReference type="Pfam" id="PF00701">
    <property type="entry name" value="DHDPS"/>
    <property type="match status" value="1"/>
</dbReference>
<dbReference type="SMART" id="SM01130">
    <property type="entry name" value="DHDPS"/>
    <property type="match status" value="1"/>
</dbReference>
<dbReference type="PANTHER" id="PTHR12128:SF66">
    <property type="entry name" value="4-HYDROXY-2-OXOGLUTARATE ALDOLASE, MITOCHONDRIAL"/>
    <property type="match status" value="1"/>
</dbReference>
<dbReference type="InterPro" id="IPR020625">
    <property type="entry name" value="Schiff_base-form_aldolases_AS"/>
</dbReference>
<dbReference type="InterPro" id="IPR005263">
    <property type="entry name" value="DapA"/>
</dbReference>
<reference evidence="14 15" key="1">
    <citation type="submission" date="2023-07" db="EMBL/GenBank/DDBJ databases">
        <title>Sorghum-associated microbial communities from plants grown in Nebraska, USA.</title>
        <authorList>
            <person name="Schachtman D."/>
        </authorList>
    </citation>
    <scope>NUCLEOTIDE SEQUENCE [LARGE SCALE GENOMIC DNA]</scope>
    <source>
        <strain evidence="14 15">4249</strain>
    </source>
</reference>
<comment type="subcellular location">
    <subcellularLocation>
        <location evidence="12">Cytoplasm</location>
    </subcellularLocation>
</comment>
<keyword evidence="6 12" id="KW-0028">Amino-acid biosynthesis</keyword>
<dbReference type="InterPro" id="IPR002220">
    <property type="entry name" value="DapA-like"/>
</dbReference>
<evidence type="ECO:0000313" key="14">
    <source>
        <dbReference type="EMBL" id="MDR7149198.1"/>
    </source>
</evidence>
<comment type="pathway">
    <text evidence="2 12">Amino-acid biosynthesis; L-lysine biosynthesis via DAP pathway; (S)-tetrahydrodipicolinate from L-aspartate: step 3/4.</text>
</comment>
<evidence type="ECO:0000256" key="13">
    <source>
        <dbReference type="PIRNR" id="PIRNR001365"/>
    </source>
</evidence>
<accession>A0ABU1WIX6</accession>
<feature type="binding site" evidence="12">
    <location>
        <position position="47"/>
    </location>
    <ligand>
        <name>pyruvate</name>
        <dbReference type="ChEBI" id="CHEBI:15361"/>
    </ligand>
</feature>
<dbReference type="PANTHER" id="PTHR12128">
    <property type="entry name" value="DIHYDRODIPICOLINATE SYNTHASE"/>
    <property type="match status" value="1"/>
</dbReference>
<dbReference type="EC" id="4.3.3.7" evidence="4 12"/>
<dbReference type="SUPFAM" id="SSF51569">
    <property type="entry name" value="Aldolase"/>
    <property type="match status" value="1"/>
</dbReference>
<evidence type="ECO:0000256" key="8">
    <source>
        <dbReference type="ARBA" id="ARBA00023154"/>
    </source>
</evidence>
<dbReference type="HAMAP" id="MF_00418">
    <property type="entry name" value="DapA"/>
    <property type="match status" value="1"/>
</dbReference>
<feature type="active site" description="Proton donor/acceptor" evidence="12">
    <location>
        <position position="136"/>
    </location>
</feature>
<evidence type="ECO:0000256" key="9">
    <source>
        <dbReference type="ARBA" id="ARBA00023239"/>
    </source>
</evidence>
<evidence type="ECO:0000313" key="15">
    <source>
        <dbReference type="Proteomes" id="UP001265700"/>
    </source>
</evidence>